<dbReference type="GO" id="GO:0016020">
    <property type="term" value="C:membrane"/>
    <property type="evidence" value="ECO:0007669"/>
    <property type="project" value="UniProtKB-SubCell"/>
</dbReference>
<feature type="transmembrane region" description="Helical" evidence="7">
    <location>
        <begin position="484"/>
        <end position="504"/>
    </location>
</feature>
<dbReference type="Gene3D" id="1.20.1250.20">
    <property type="entry name" value="MFS general substrate transporter like domains"/>
    <property type="match status" value="1"/>
</dbReference>
<feature type="domain" description="Major facilitator superfamily (MFS) profile" evidence="8">
    <location>
        <begin position="81"/>
        <end position="514"/>
    </location>
</feature>
<evidence type="ECO:0000259" key="8">
    <source>
        <dbReference type="PROSITE" id="PS50850"/>
    </source>
</evidence>
<dbReference type="PROSITE" id="PS50850">
    <property type="entry name" value="MFS"/>
    <property type="match status" value="1"/>
</dbReference>
<dbReference type="InterPro" id="IPR036259">
    <property type="entry name" value="MFS_trans_sf"/>
</dbReference>
<gene>
    <name evidence="9" type="ORF">Z520_10781</name>
</gene>
<feature type="transmembrane region" description="Helical" evidence="7">
    <location>
        <begin position="177"/>
        <end position="198"/>
    </location>
</feature>
<feature type="transmembrane region" description="Helical" evidence="7">
    <location>
        <begin position="205"/>
        <end position="224"/>
    </location>
</feature>
<feature type="region of interest" description="Disordered" evidence="6">
    <location>
        <begin position="12"/>
        <end position="45"/>
    </location>
</feature>
<evidence type="ECO:0000256" key="3">
    <source>
        <dbReference type="ARBA" id="ARBA00022692"/>
    </source>
</evidence>
<evidence type="ECO:0000256" key="7">
    <source>
        <dbReference type="SAM" id="Phobius"/>
    </source>
</evidence>
<organism evidence="9 10">
    <name type="scientific">Fonsecaea multimorphosa CBS 102226</name>
    <dbReference type="NCBI Taxonomy" id="1442371"/>
    <lineage>
        <taxon>Eukaryota</taxon>
        <taxon>Fungi</taxon>
        <taxon>Dikarya</taxon>
        <taxon>Ascomycota</taxon>
        <taxon>Pezizomycotina</taxon>
        <taxon>Eurotiomycetes</taxon>
        <taxon>Chaetothyriomycetidae</taxon>
        <taxon>Chaetothyriales</taxon>
        <taxon>Herpotrichiellaceae</taxon>
        <taxon>Fonsecaea</taxon>
    </lineage>
</organism>
<dbReference type="CDD" id="cd17323">
    <property type="entry name" value="MFS_Tpo1_MDR_like"/>
    <property type="match status" value="1"/>
</dbReference>
<feature type="transmembrane region" description="Helical" evidence="7">
    <location>
        <begin position="346"/>
        <end position="369"/>
    </location>
</feature>
<evidence type="ECO:0000256" key="6">
    <source>
        <dbReference type="SAM" id="MobiDB-lite"/>
    </source>
</evidence>
<keyword evidence="10" id="KW-1185">Reference proteome</keyword>
<keyword evidence="4 7" id="KW-1133">Transmembrane helix</keyword>
<evidence type="ECO:0000256" key="5">
    <source>
        <dbReference type="ARBA" id="ARBA00023136"/>
    </source>
</evidence>
<feature type="transmembrane region" description="Helical" evidence="7">
    <location>
        <begin position="146"/>
        <end position="165"/>
    </location>
</feature>
<reference evidence="9 10" key="1">
    <citation type="submission" date="2015-01" db="EMBL/GenBank/DDBJ databases">
        <title>The Genome Sequence of Fonsecaea multimorphosa CBS 102226.</title>
        <authorList>
            <consortium name="The Broad Institute Genomics Platform"/>
            <person name="Cuomo C."/>
            <person name="de Hoog S."/>
            <person name="Gorbushina A."/>
            <person name="Stielow B."/>
            <person name="Teixiera M."/>
            <person name="Abouelleil A."/>
            <person name="Chapman S.B."/>
            <person name="Priest M."/>
            <person name="Young S.K."/>
            <person name="Wortman J."/>
            <person name="Nusbaum C."/>
            <person name="Birren B."/>
        </authorList>
    </citation>
    <scope>NUCLEOTIDE SEQUENCE [LARGE SCALE GENOMIC DNA]</scope>
    <source>
        <strain evidence="9 10">CBS 102226</strain>
    </source>
</reference>
<feature type="transmembrane region" description="Helical" evidence="7">
    <location>
        <begin position="417"/>
        <end position="440"/>
    </location>
</feature>
<evidence type="ECO:0000256" key="1">
    <source>
        <dbReference type="ARBA" id="ARBA00004141"/>
    </source>
</evidence>
<dbReference type="EMBL" id="KN848093">
    <property type="protein sequence ID" value="KIX93603.1"/>
    <property type="molecule type" value="Genomic_DNA"/>
</dbReference>
<feature type="transmembrane region" description="Helical" evidence="7">
    <location>
        <begin position="236"/>
        <end position="256"/>
    </location>
</feature>
<dbReference type="InterPro" id="IPR011701">
    <property type="entry name" value="MFS"/>
</dbReference>
<evidence type="ECO:0000313" key="10">
    <source>
        <dbReference type="Proteomes" id="UP000053411"/>
    </source>
</evidence>
<dbReference type="InterPro" id="IPR020846">
    <property type="entry name" value="MFS_dom"/>
</dbReference>
<protein>
    <recommendedName>
        <fullName evidence="8">Major facilitator superfamily (MFS) profile domain-containing protein</fullName>
    </recommendedName>
</protein>
<dbReference type="SUPFAM" id="SSF103473">
    <property type="entry name" value="MFS general substrate transporter"/>
    <property type="match status" value="1"/>
</dbReference>
<dbReference type="AlphaFoldDB" id="A0A0D2KAR9"/>
<accession>A0A0D2KAR9</accession>
<feature type="transmembrane region" description="Helical" evidence="7">
    <location>
        <begin position="305"/>
        <end position="326"/>
    </location>
</feature>
<dbReference type="GeneID" id="27716527"/>
<feature type="transmembrane region" description="Helical" evidence="7">
    <location>
        <begin position="81"/>
        <end position="100"/>
    </location>
</feature>
<feature type="compositionally biased region" description="Basic and acidic residues" evidence="6">
    <location>
        <begin position="19"/>
        <end position="36"/>
    </location>
</feature>
<feature type="transmembrane region" description="Helical" evidence="7">
    <location>
        <begin position="390"/>
        <end position="411"/>
    </location>
</feature>
<keyword evidence="5 7" id="KW-0472">Membrane</keyword>
<proteinExistence type="inferred from homology"/>
<sequence>MACSLEMLPAPDVEAIDPTSDRERCPTLGRDIEKTQDGGAAGILSSADGADEERYIVSWEEPEDKDKSNPMNWPPTKKWRTIALLSFTTFLTPLASSMFAPGVPVVMVDFHNTSNTFATFVVSIFVLGFAAGPLVLAPLSELYGRVPVYHVCNVAFLCFTIMCAISKDSGMLLASRFWAGFAGVATVTCGSSTIADMVARENRAAAMSFWAMGPLLGPVVGPVVGGVLVERANWRWTFWTIAIMAGLVVVAAIFIFEETYPPVILEKKAARLRKQTQNKKYRSKLATKTSGKELFRQSFLRPAKLLLFSPAVSLISIYIAVVYGILYILFTTFSFVFKEVYGFSEIALGLTFLGCGVGNLLGLAYAGRLSDREIRRKVSLGQEPVPEDRLPYIITLPACSALPAGMFLYGWAIQAKLHWIVAMIGTSLTGFGMICIFMAAQTYLVDAHPRHAASATAANAVLRSVAGALLPLCGLDVYDALGWGWGNSLFGFVLLAMAPLPVVFKLYGHRFRGE</sequence>
<evidence type="ECO:0000256" key="2">
    <source>
        <dbReference type="ARBA" id="ARBA00008335"/>
    </source>
</evidence>
<dbReference type="RefSeq" id="XP_016627726.1">
    <property type="nucleotide sequence ID" value="XM_016781273.1"/>
</dbReference>
<evidence type="ECO:0000256" key="4">
    <source>
        <dbReference type="ARBA" id="ARBA00022989"/>
    </source>
</evidence>
<feature type="transmembrane region" description="Helical" evidence="7">
    <location>
        <begin position="452"/>
        <end position="472"/>
    </location>
</feature>
<comment type="subcellular location">
    <subcellularLocation>
        <location evidence="1">Membrane</location>
        <topology evidence="1">Multi-pass membrane protein</topology>
    </subcellularLocation>
</comment>
<dbReference type="VEuPathDB" id="FungiDB:Z520_10781"/>
<dbReference type="Pfam" id="PF07690">
    <property type="entry name" value="MFS_1"/>
    <property type="match status" value="1"/>
</dbReference>
<dbReference type="FunFam" id="1.20.1250.20:FF:000011">
    <property type="entry name" value="MFS multidrug transporter, putative"/>
    <property type="match status" value="1"/>
</dbReference>
<comment type="similarity">
    <text evidence="2">Belongs to the major facilitator superfamily.</text>
</comment>
<evidence type="ECO:0000313" key="9">
    <source>
        <dbReference type="EMBL" id="KIX93603.1"/>
    </source>
</evidence>
<dbReference type="PANTHER" id="PTHR23502">
    <property type="entry name" value="MAJOR FACILITATOR SUPERFAMILY"/>
    <property type="match status" value="1"/>
</dbReference>
<dbReference type="GO" id="GO:0022857">
    <property type="term" value="F:transmembrane transporter activity"/>
    <property type="evidence" value="ECO:0007669"/>
    <property type="project" value="InterPro"/>
</dbReference>
<keyword evidence="3 7" id="KW-0812">Transmembrane</keyword>
<name>A0A0D2KAR9_9EURO</name>
<dbReference type="PANTHER" id="PTHR23502:SF68">
    <property type="entry name" value="MULTIDRUG TRANSPORTER, PUTATIVE (AFU_ORTHOLOGUE AFUA_3G01120)-RELATED"/>
    <property type="match status" value="1"/>
</dbReference>
<dbReference type="Proteomes" id="UP000053411">
    <property type="component" value="Unassembled WGS sequence"/>
</dbReference>
<dbReference type="OrthoDB" id="5296287at2759"/>
<feature type="transmembrane region" description="Helical" evidence="7">
    <location>
        <begin position="120"/>
        <end position="139"/>
    </location>
</feature>